<reference evidence="1 2" key="1">
    <citation type="submission" date="2018-06" db="EMBL/GenBank/DDBJ databases">
        <authorList>
            <consortium name="Pathogen Informatics"/>
            <person name="Doyle S."/>
        </authorList>
    </citation>
    <scope>NUCLEOTIDE SEQUENCE [LARGE SCALE GENOMIC DNA]</scope>
    <source>
        <strain evidence="2">ATCC 11859 / DSM 33 / NCIB 8841 / NCTC 4822</strain>
    </source>
</reference>
<protein>
    <submittedName>
        <fullName evidence="1">Protein of uncharacterized function (DUF964)</fullName>
    </submittedName>
</protein>
<dbReference type="SUPFAM" id="SSF158622">
    <property type="entry name" value="YheA/YmcA-like"/>
    <property type="match status" value="1"/>
</dbReference>
<dbReference type="InterPro" id="IPR023378">
    <property type="entry name" value="YheA/YmcA-like_dom_sf"/>
</dbReference>
<dbReference type="AlphaFoldDB" id="A0A380BF16"/>
<organism evidence="1 2">
    <name type="scientific">Sporosarcina pasteurii</name>
    <name type="common">Bacillus pasteurii</name>
    <dbReference type="NCBI Taxonomy" id="1474"/>
    <lineage>
        <taxon>Bacteria</taxon>
        <taxon>Bacillati</taxon>
        <taxon>Bacillota</taxon>
        <taxon>Bacilli</taxon>
        <taxon>Bacillales</taxon>
        <taxon>Caryophanaceae</taxon>
        <taxon>Sporosarcina</taxon>
    </lineage>
</organism>
<evidence type="ECO:0000313" key="2">
    <source>
        <dbReference type="Proteomes" id="UP000254519"/>
    </source>
</evidence>
<dbReference type="OrthoDB" id="2157513at2"/>
<proteinExistence type="predicted"/>
<sequence>MLITDEWLTIIEHAEELIKIMASSEVVEEYNKAREAVYSNDVLVKSIKEFTILKERYEEVQRFGRYHPDYRTVMKDIRLRKRELDLNEQVAALRLAENDVQQLFDEIGMIIGKTVSESVKVPTGNGFFTDSSCGSGCGSGGSCSCSA</sequence>
<dbReference type="Pfam" id="PF06133">
    <property type="entry name" value="Com_YlbF"/>
    <property type="match status" value="1"/>
</dbReference>
<dbReference type="PANTHER" id="PTHR38448">
    <property type="entry name" value="REGULATORY PROTEIN YLBF-RELATED"/>
    <property type="match status" value="1"/>
</dbReference>
<dbReference type="EMBL" id="UGYZ01000002">
    <property type="protein sequence ID" value="SUJ00284.1"/>
    <property type="molecule type" value="Genomic_DNA"/>
</dbReference>
<name>A0A380BF16_SPOPA</name>
<dbReference type="InterPro" id="IPR052767">
    <property type="entry name" value="Bact_com_dev_regulator"/>
</dbReference>
<dbReference type="PANTHER" id="PTHR38448:SF2">
    <property type="entry name" value="REGULATORY PROTEIN YLBF"/>
    <property type="match status" value="1"/>
</dbReference>
<dbReference type="InterPro" id="IPR010368">
    <property type="entry name" value="Com_YlbF"/>
</dbReference>
<gene>
    <name evidence="1" type="ORF">NCTC4822_00929</name>
</gene>
<accession>A0A380BF16</accession>
<dbReference type="RefSeq" id="WP_115360357.1">
    <property type="nucleotide sequence ID" value="NZ_CP038012.1"/>
</dbReference>
<keyword evidence="2" id="KW-1185">Reference proteome</keyword>
<dbReference type="Gene3D" id="1.20.1500.10">
    <property type="entry name" value="YheA/YmcA-like"/>
    <property type="match status" value="1"/>
</dbReference>
<evidence type="ECO:0000313" key="1">
    <source>
        <dbReference type="EMBL" id="SUJ00284.1"/>
    </source>
</evidence>
<dbReference type="Proteomes" id="UP000254519">
    <property type="component" value="Unassembled WGS sequence"/>
</dbReference>